<sequence length="210" mass="22487">MSQRNPNDEAPTANLPTTNAPTVQPLPTNVPRTKLPTSRVPTANVPTPNTPTTNSQHAGSLSADATPTGSKHIIDNSQDSPKRLRVSDNNNIGRGAPHQHPRQQPPQQPPRNPSHLNPNSWSLGLPFPGWRAPDVTPPNLTSVPQGSGSAGVVRPTYNPPTIEAATVTFSFQIKRKIGTMGIDNGAFSRTIAHLEDEFPGADVRFSVEKS</sequence>
<dbReference type="Proteomes" id="UP000015530">
    <property type="component" value="Unassembled WGS sequence"/>
</dbReference>
<feature type="compositionally biased region" description="Polar residues" evidence="1">
    <location>
        <begin position="55"/>
        <end position="79"/>
    </location>
</feature>
<dbReference type="HOGENOM" id="CLU_1310009_0_0_1"/>
<comment type="caution">
    <text evidence="2">The sequence shown here is derived from an EMBL/GenBank/DDBJ whole genome shotgun (WGS) entry which is preliminary data.</text>
</comment>
<organism evidence="2 3">
    <name type="scientific">Colletotrichum gloeosporioides (strain Cg-14)</name>
    <name type="common">Anthracnose fungus</name>
    <name type="synonym">Glomerella cingulata</name>
    <dbReference type="NCBI Taxonomy" id="1237896"/>
    <lineage>
        <taxon>Eukaryota</taxon>
        <taxon>Fungi</taxon>
        <taxon>Dikarya</taxon>
        <taxon>Ascomycota</taxon>
        <taxon>Pezizomycotina</taxon>
        <taxon>Sordariomycetes</taxon>
        <taxon>Hypocreomycetidae</taxon>
        <taxon>Glomerellales</taxon>
        <taxon>Glomerellaceae</taxon>
        <taxon>Colletotrichum</taxon>
        <taxon>Colletotrichum gloeosporioides species complex</taxon>
    </lineage>
</organism>
<accession>T0L9X4</accession>
<evidence type="ECO:0000313" key="2">
    <source>
        <dbReference type="EMBL" id="EQB44995.1"/>
    </source>
</evidence>
<gene>
    <name evidence="2" type="ORF">CGLO_16181</name>
</gene>
<feature type="compositionally biased region" description="Low complexity" evidence="1">
    <location>
        <begin position="10"/>
        <end position="22"/>
    </location>
</feature>
<evidence type="ECO:0000256" key="1">
    <source>
        <dbReference type="SAM" id="MobiDB-lite"/>
    </source>
</evidence>
<protein>
    <submittedName>
        <fullName evidence="2">Uncharacterized protein</fullName>
    </submittedName>
</protein>
<name>T0L9X4_COLGC</name>
<dbReference type="AlphaFoldDB" id="T0L9X4"/>
<feature type="compositionally biased region" description="Low complexity" evidence="1">
    <location>
        <begin position="40"/>
        <end position="54"/>
    </location>
</feature>
<proteinExistence type="predicted"/>
<feature type="region of interest" description="Disordered" evidence="1">
    <location>
        <begin position="1"/>
        <end position="130"/>
    </location>
</feature>
<dbReference type="EMBL" id="AMYD01003839">
    <property type="protein sequence ID" value="EQB44995.1"/>
    <property type="molecule type" value="Genomic_DNA"/>
</dbReference>
<evidence type="ECO:0000313" key="3">
    <source>
        <dbReference type="Proteomes" id="UP000015530"/>
    </source>
</evidence>
<reference evidence="3" key="1">
    <citation type="journal article" date="2013" name="Mol. Plant Microbe Interact.">
        <title>Global aspects of pacC regulation of pathogenicity genes in Colletotrichum gloeosporioides as revealed by transcriptome analysis.</title>
        <authorList>
            <person name="Alkan N."/>
            <person name="Meng X."/>
            <person name="Friedlander G."/>
            <person name="Reuveni E."/>
            <person name="Sukno S."/>
            <person name="Sherman A."/>
            <person name="Thon M."/>
            <person name="Fluhr R."/>
            <person name="Prusky D."/>
        </authorList>
    </citation>
    <scope>NUCLEOTIDE SEQUENCE [LARGE SCALE GENOMIC DNA]</scope>
    <source>
        <strain evidence="3">Cg-14</strain>
    </source>
</reference>
<dbReference type="OrthoDB" id="10531875at2759"/>
<feature type="compositionally biased region" description="Pro residues" evidence="1">
    <location>
        <begin position="103"/>
        <end position="112"/>
    </location>
</feature>